<evidence type="ECO:0000259" key="2">
    <source>
        <dbReference type="Pfam" id="PF14471"/>
    </source>
</evidence>
<organism evidence="3 4">
    <name type="scientific">Faecalibacterium prausnitzii</name>
    <dbReference type="NCBI Taxonomy" id="853"/>
    <lineage>
        <taxon>Bacteria</taxon>
        <taxon>Bacillati</taxon>
        <taxon>Bacillota</taxon>
        <taxon>Clostridia</taxon>
        <taxon>Eubacteriales</taxon>
        <taxon>Oscillospiraceae</taxon>
        <taxon>Faecalibacterium</taxon>
    </lineage>
</organism>
<feature type="domain" description="DUF4428" evidence="2">
    <location>
        <begin position="10"/>
        <end position="37"/>
    </location>
</feature>
<evidence type="ECO:0000313" key="3">
    <source>
        <dbReference type="EMBL" id="MSC50334.1"/>
    </source>
</evidence>
<feature type="domain" description="SHOCT" evidence="1">
    <location>
        <begin position="215"/>
        <end position="242"/>
    </location>
</feature>
<sequence>MCEVVIMASICPVCGGKLGLLNREKSADGLICAGCSNFFFSKLGIRAAKQPTAALAEYWATLESRRRTFKETDSIFDRDALFVSIDKVNRLFYFGHRSGDKGPRMIYSFDEVAGYESDAPDDLTVTETKGGIGRAVIGAAVAGPVGAIVGASTAKTETRKGRIKESVSIHFALPLGESSLPTTVYPGGMTAFLKSCKVSHEKPQAAAPLAPSAADELLKFKQLLDMGAITEAEYNAKKSQLLGL</sequence>
<name>A0A844DBD5_9FIRM</name>
<dbReference type="Proteomes" id="UP000462091">
    <property type="component" value="Unassembled WGS sequence"/>
</dbReference>
<reference evidence="3 4" key="1">
    <citation type="journal article" date="2019" name="Nat. Med.">
        <title>A library of human gut bacterial isolates paired with longitudinal multiomics data enables mechanistic microbiome research.</title>
        <authorList>
            <person name="Poyet M."/>
            <person name="Groussin M."/>
            <person name="Gibbons S.M."/>
            <person name="Avila-Pacheco J."/>
            <person name="Jiang X."/>
            <person name="Kearney S.M."/>
            <person name="Perrotta A.R."/>
            <person name="Berdy B."/>
            <person name="Zhao S."/>
            <person name="Lieberman T.D."/>
            <person name="Swanson P.K."/>
            <person name="Smith M."/>
            <person name="Roesemann S."/>
            <person name="Alexander J.E."/>
            <person name="Rich S.A."/>
            <person name="Livny J."/>
            <person name="Vlamakis H."/>
            <person name="Clish C."/>
            <person name="Bullock K."/>
            <person name="Deik A."/>
            <person name="Scott J."/>
            <person name="Pierce K.A."/>
            <person name="Xavier R.J."/>
            <person name="Alm E.J."/>
        </authorList>
    </citation>
    <scope>NUCLEOTIDE SEQUENCE [LARGE SCALE GENOMIC DNA]</scope>
    <source>
        <strain evidence="3 4">BIOML-B1</strain>
    </source>
</reference>
<evidence type="ECO:0000313" key="4">
    <source>
        <dbReference type="Proteomes" id="UP000462091"/>
    </source>
</evidence>
<evidence type="ECO:0000259" key="1">
    <source>
        <dbReference type="Pfam" id="PF09851"/>
    </source>
</evidence>
<proteinExistence type="predicted"/>
<dbReference type="Pfam" id="PF14471">
    <property type="entry name" value="DUF4428"/>
    <property type="match status" value="1"/>
</dbReference>
<dbReference type="AlphaFoldDB" id="A0A844DBD5"/>
<dbReference type="Pfam" id="PF09851">
    <property type="entry name" value="SHOCT"/>
    <property type="match status" value="1"/>
</dbReference>
<accession>A0A844DBD5</accession>
<protein>
    <recommendedName>
        <fullName evidence="5">SHOCT domain-containing protein</fullName>
    </recommendedName>
</protein>
<gene>
    <name evidence="3" type="ORF">GKE10_00075</name>
</gene>
<comment type="caution">
    <text evidence="3">The sequence shown here is derived from an EMBL/GenBank/DDBJ whole genome shotgun (WGS) entry which is preliminary data.</text>
</comment>
<dbReference type="EMBL" id="WKQM01000001">
    <property type="protein sequence ID" value="MSC50334.1"/>
    <property type="molecule type" value="Genomic_DNA"/>
</dbReference>
<dbReference type="InterPro" id="IPR027872">
    <property type="entry name" value="DUF4428"/>
</dbReference>
<dbReference type="InterPro" id="IPR018649">
    <property type="entry name" value="SHOCT"/>
</dbReference>
<evidence type="ECO:0008006" key="5">
    <source>
        <dbReference type="Google" id="ProtNLM"/>
    </source>
</evidence>